<feature type="region of interest" description="Disordered" evidence="1">
    <location>
        <begin position="183"/>
        <end position="203"/>
    </location>
</feature>
<dbReference type="EMBL" id="JAQNDL010000002">
    <property type="protein sequence ID" value="MDC0719200.1"/>
    <property type="molecule type" value="Genomic_DNA"/>
</dbReference>
<protein>
    <recommendedName>
        <fullName evidence="4">Apple domain-containing protein</fullName>
    </recommendedName>
</protein>
<gene>
    <name evidence="2" type="ORF">POL25_20015</name>
</gene>
<accession>A0ABT5DZZ6</accession>
<evidence type="ECO:0008006" key="4">
    <source>
        <dbReference type="Google" id="ProtNLM"/>
    </source>
</evidence>
<sequence length="203" mass="21650">MKTILTASLFAASLAYGQLPGRDSDLGPERDAGSEARLHAPEPARASAEAPQGNQPGSLCIMPGVSASVAKANPGTQYPLGGMRPPAVSCHDNKGKHAVGYHFKLYVGPGTDWPDAVCRVDYLHKPEELTSACWNACIEQKKACYAKFSGKKGKQQCDEQLIACKAVNDSKKHPAILQERSNSFCKQPAPPFPQPPALTVTPP</sequence>
<evidence type="ECO:0000313" key="2">
    <source>
        <dbReference type="EMBL" id="MDC0719200.1"/>
    </source>
</evidence>
<dbReference type="Proteomes" id="UP001221686">
    <property type="component" value="Unassembled WGS sequence"/>
</dbReference>
<feature type="compositionally biased region" description="Basic and acidic residues" evidence="1">
    <location>
        <begin position="22"/>
        <end position="42"/>
    </location>
</feature>
<name>A0ABT5DZZ6_9BACT</name>
<evidence type="ECO:0000256" key="1">
    <source>
        <dbReference type="SAM" id="MobiDB-lite"/>
    </source>
</evidence>
<keyword evidence="3" id="KW-1185">Reference proteome</keyword>
<proteinExistence type="predicted"/>
<evidence type="ECO:0000313" key="3">
    <source>
        <dbReference type="Proteomes" id="UP001221686"/>
    </source>
</evidence>
<dbReference type="RefSeq" id="WP_272087711.1">
    <property type="nucleotide sequence ID" value="NZ_JAQNDL010000002.1"/>
</dbReference>
<organism evidence="2 3">
    <name type="scientific">Nannocystis bainbridge</name>
    <dbReference type="NCBI Taxonomy" id="2995303"/>
    <lineage>
        <taxon>Bacteria</taxon>
        <taxon>Pseudomonadati</taxon>
        <taxon>Myxococcota</taxon>
        <taxon>Polyangia</taxon>
        <taxon>Nannocystales</taxon>
        <taxon>Nannocystaceae</taxon>
        <taxon>Nannocystis</taxon>
    </lineage>
</organism>
<feature type="compositionally biased region" description="Pro residues" evidence="1">
    <location>
        <begin position="188"/>
        <end position="203"/>
    </location>
</feature>
<reference evidence="2 3" key="1">
    <citation type="submission" date="2022-11" db="EMBL/GenBank/DDBJ databases">
        <title>Minimal conservation of predation-associated metabolite biosynthetic gene clusters underscores biosynthetic potential of Myxococcota including descriptions for ten novel species: Archangium lansinium sp. nov., Myxococcus landrumus sp. nov., Nannocystis bai.</title>
        <authorList>
            <person name="Ahearne A."/>
            <person name="Stevens C."/>
            <person name="Dowd S."/>
        </authorList>
    </citation>
    <scope>NUCLEOTIDE SEQUENCE [LARGE SCALE GENOMIC DNA]</scope>
    <source>
        <strain evidence="2 3">BB15-2</strain>
    </source>
</reference>
<feature type="region of interest" description="Disordered" evidence="1">
    <location>
        <begin position="21"/>
        <end position="55"/>
    </location>
</feature>
<comment type="caution">
    <text evidence="2">The sequence shown here is derived from an EMBL/GenBank/DDBJ whole genome shotgun (WGS) entry which is preliminary data.</text>
</comment>